<dbReference type="SMART" id="SM00257">
    <property type="entry name" value="LysM"/>
    <property type="match status" value="2"/>
</dbReference>
<keyword evidence="2" id="KW-0378">Hydrolase</keyword>
<dbReference type="Gene3D" id="3.10.350.10">
    <property type="entry name" value="LysM domain"/>
    <property type="match status" value="2"/>
</dbReference>
<protein>
    <submittedName>
        <fullName evidence="7">Peptidase M23</fullName>
    </submittedName>
</protein>
<keyword evidence="8" id="KW-1185">Reference proteome</keyword>
<dbReference type="PROSITE" id="PS50911">
    <property type="entry name" value="CHAP"/>
    <property type="match status" value="1"/>
</dbReference>
<evidence type="ECO:0000259" key="6">
    <source>
        <dbReference type="PROSITE" id="PS51782"/>
    </source>
</evidence>
<proteinExistence type="predicted"/>
<dbReference type="RefSeq" id="WP_073343177.1">
    <property type="nucleotide sequence ID" value="NZ_BKAW01000003.1"/>
</dbReference>
<gene>
    <name evidence="7" type="ORF">SCO02_02780</name>
</gene>
<dbReference type="EMBL" id="BKAW01000003">
    <property type="protein sequence ID" value="GEQ01837.1"/>
    <property type="molecule type" value="Genomic_DNA"/>
</dbReference>
<dbReference type="Pfam" id="PF05257">
    <property type="entry name" value="CHAP"/>
    <property type="match status" value="1"/>
</dbReference>
<accession>A0AB34AIU4</accession>
<evidence type="ECO:0000256" key="3">
    <source>
        <dbReference type="ARBA" id="ARBA00023316"/>
    </source>
</evidence>
<reference evidence="7 8" key="1">
    <citation type="submission" date="2019-07" db="EMBL/GenBank/DDBJ databases">
        <title>Whole genome shotgun sequence of Staphylococcus cohnii subsp. urealyticus NBRC 109766.</title>
        <authorList>
            <person name="Hosoyama A."/>
            <person name="Uohara A."/>
            <person name="Ohji S."/>
            <person name="Ichikawa N."/>
        </authorList>
    </citation>
    <scope>NUCLEOTIDE SEQUENCE [LARGE SCALE GENOMIC DNA]</scope>
    <source>
        <strain evidence="7 8">NBRC 109766</strain>
    </source>
</reference>
<feature type="domain" description="LysM" evidence="6">
    <location>
        <begin position="26"/>
        <end position="70"/>
    </location>
</feature>
<feature type="signal peptide" evidence="4">
    <location>
        <begin position="1"/>
        <end position="24"/>
    </location>
</feature>
<sequence length="306" mass="33700">MKKGLTFSVTSAALFFGMNGLASADQVHTVKEDTDLSNIAHAFATTTHTIQSLNHMEFVQSVKVGQTLVLPDEDIVEVKEGDTLQSIANKHHLSLNELYQLNPFITETIYPGQLIAVSEKGSSHLDNQLQSAYAQSDSNNDPFTTGVTTENSNAFTRLANDYIPVKQQSWSNHSVDARNTPSNGDNLHNNSYQSKHYVAGGQNYYAWGQCTYYAFDRRQQLGKSIGNLWGNANNWASAARQNGYVVNSTPEVGAILQSSAGNYGHVGIVERQNSDGSILVSEMNMQGLGQKSYRTIYNSGQYNYIH</sequence>
<dbReference type="PROSITE" id="PS51782">
    <property type="entry name" value="LYSM"/>
    <property type="match status" value="2"/>
</dbReference>
<dbReference type="PANTHER" id="PTHR33734">
    <property type="entry name" value="LYSM DOMAIN-CONTAINING GPI-ANCHORED PROTEIN 2"/>
    <property type="match status" value="1"/>
</dbReference>
<evidence type="ECO:0000313" key="8">
    <source>
        <dbReference type="Proteomes" id="UP000321839"/>
    </source>
</evidence>
<keyword evidence="1 4" id="KW-0732">Signal</keyword>
<dbReference type="Gene3D" id="3.90.1720.10">
    <property type="entry name" value="endopeptidase domain like (from Nostoc punctiforme)"/>
    <property type="match status" value="1"/>
</dbReference>
<dbReference type="SUPFAM" id="SSF54106">
    <property type="entry name" value="LysM domain"/>
    <property type="match status" value="2"/>
</dbReference>
<feature type="chain" id="PRO_5044248203" evidence="4">
    <location>
        <begin position="25"/>
        <end position="306"/>
    </location>
</feature>
<dbReference type="InterPro" id="IPR036779">
    <property type="entry name" value="LysM_dom_sf"/>
</dbReference>
<evidence type="ECO:0000256" key="4">
    <source>
        <dbReference type="SAM" id="SignalP"/>
    </source>
</evidence>
<feature type="domain" description="Peptidase C51" evidence="5">
    <location>
        <begin position="185"/>
        <end position="306"/>
    </location>
</feature>
<dbReference type="PANTHER" id="PTHR33734:SF22">
    <property type="entry name" value="MEMBRANE-BOUND LYTIC MUREIN TRANSGLYCOSYLASE D"/>
    <property type="match status" value="1"/>
</dbReference>
<dbReference type="GO" id="GO:0071555">
    <property type="term" value="P:cell wall organization"/>
    <property type="evidence" value="ECO:0007669"/>
    <property type="project" value="UniProtKB-KW"/>
</dbReference>
<comment type="caution">
    <text evidence="7">The sequence shown here is derived from an EMBL/GenBank/DDBJ whole genome shotgun (WGS) entry which is preliminary data.</text>
</comment>
<evidence type="ECO:0000313" key="7">
    <source>
        <dbReference type="EMBL" id="GEQ01837.1"/>
    </source>
</evidence>
<evidence type="ECO:0000256" key="2">
    <source>
        <dbReference type="ARBA" id="ARBA00022801"/>
    </source>
</evidence>
<dbReference type="Proteomes" id="UP000321839">
    <property type="component" value="Unassembled WGS sequence"/>
</dbReference>
<dbReference type="InterPro" id="IPR038765">
    <property type="entry name" value="Papain-like_cys_pep_sf"/>
</dbReference>
<dbReference type="GO" id="GO:0016787">
    <property type="term" value="F:hydrolase activity"/>
    <property type="evidence" value="ECO:0007669"/>
    <property type="project" value="UniProtKB-KW"/>
</dbReference>
<dbReference type="InterPro" id="IPR018392">
    <property type="entry name" value="LysM"/>
</dbReference>
<keyword evidence="3" id="KW-0961">Cell wall biogenesis/degradation</keyword>
<dbReference type="InterPro" id="IPR007921">
    <property type="entry name" value="CHAP_dom"/>
</dbReference>
<dbReference type="GO" id="GO:0008932">
    <property type="term" value="F:lytic endotransglycosylase activity"/>
    <property type="evidence" value="ECO:0007669"/>
    <property type="project" value="TreeGrafter"/>
</dbReference>
<dbReference type="SUPFAM" id="SSF54001">
    <property type="entry name" value="Cysteine proteinases"/>
    <property type="match status" value="1"/>
</dbReference>
<name>A0AB34AIU4_STAUR</name>
<organism evidence="7 8">
    <name type="scientific">Staphylococcus ureilyticus</name>
    <name type="common">Staphylococcus cohnii subsp. urealyticus</name>
    <dbReference type="NCBI Taxonomy" id="94138"/>
    <lineage>
        <taxon>Bacteria</taxon>
        <taxon>Bacillati</taxon>
        <taxon>Bacillota</taxon>
        <taxon>Bacilli</taxon>
        <taxon>Bacillales</taxon>
        <taxon>Staphylococcaceae</taxon>
        <taxon>Staphylococcus</taxon>
        <taxon>Staphylococcus cohnii species complex</taxon>
    </lineage>
</organism>
<evidence type="ECO:0000256" key="1">
    <source>
        <dbReference type="ARBA" id="ARBA00022729"/>
    </source>
</evidence>
<dbReference type="AlphaFoldDB" id="A0AB34AIU4"/>
<dbReference type="CDD" id="cd00118">
    <property type="entry name" value="LysM"/>
    <property type="match status" value="2"/>
</dbReference>
<evidence type="ECO:0000259" key="5">
    <source>
        <dbReference type="PROSITE" id="PS50911"/>
    </source>
</evidence>
<dbReference type="Pfam" id="PF01476">
    <property type="entry name" value="LysM"/>
    <property type="match status" value="2"/>
</dbReference>
<feature type="domain" description="LysM" evidence="6">
    <location>
        <begin position="74"/>
        <end position="117"/>
    </location>
</feature>